<dbReference type="PANTHER" id="PTHR30203:SF20">
    <property type="entry name" value="MULTIDRUG RESISTANCE OUTER MEMBRANE PROTEIN MDTP-RELATED"/>
    <property type="match status" value="1"/>
</dbReference>
<evidence type="ECO:0000259" key="10">
    <source>
        <dbReference type="PROSITE" id="PS51934"/>
    </source>
</evidence>
<evidence type="ECO:0000256" key="5">
    <source>
        <dbReference type="ARBA" id="ARBA00022729"/>
    </source>
</evidence>
<dbReference type="EMBL" id="NBYX01000007">
    <property type="protein sequence ID" value="ORT85299.1"/>
    <property type="molecule type" value="Genomic_DNA"/>
</dbReference>
<gene>
    <name evidence="12" type="ORF">B7G54_15880</name>
    <name evidence="11" type="ORF">LMG29660_02850</name>
</gene>
<comment type="subcellular location">
    <subcellularLocation>
        <location evidence="9">Cell membrane</location>
        <topology evidence="9">Lipid-anchor</topology>
    </subcellularLocation>
    <subcellularLocation>
        <location evidence="1">Membrane</location>
    </subcellularLocation>
</comment>
<keyword evidence="3 9" id="KW-1134">Transmembrane beta strand</keyword>
<keyword evidence="4 9" id="KW-0812">Transmembrane</keyword>
<dbReference type="Proteomes" id="UP000494135">
    <property type="component" value="Unassembled WGS sequence"/>
</dbReference>
<accession>A0A1X1PGF3</accession>
<reference evidence="11 14" key="2">
    <citation type="submission" date="2020-04" db="EMBL/GenBank/DDBJ databases">
        <authorList>
            <person name="De Canck E."/>
        </authorList>
    </citation>
    <scope>NUCLEOTIDE SEQUENCE [LARGE SCALE GENOMIC DNA]</scope>
    <source>
        <strain evidence="11 14">LMG 29660</strain>
    </source>
</reference>
<dbReference type="Gene3D" id="2.20.200.10">
    <property type="entry name" value="Outer membrane efflux proteins (OEP)"/>
    <property type="match status" value="1"/>
</dbReference>
<evidence type="ECO:0000256" key="8">
    <source>
        <dbReference type="ARBA" id="ARBA00023288"/>
    </source>
</evidence>
<evidence type="ECO:0000256" key="9">
    <source>
        <dbReference type="RuleBase" id="RU362097"/>
    </source>
</evidence>
<keyword evidence="5" id="KW-0732">Signal</keyword>
<dbReference type="OrthoDB" id="9770517at2"/>
<dbReference type="Proteomes" id="UP000193146">
    <property type="component" value="Unassembled WGS sequence"/>
</dbReference>
<dbReference type="GO" id="GO:0015562">
    <property type="term" value="F:efflux transmembrane transporter activity"/>
    <property type="evidence" value="ECO:0007669"/>
    <property type="project" value="InterPro"/>
</dbReference>
<dbReference type="AlphaFoldDB" id="A0A1X1PGF3"/>
<dbReference type="SUPFAM" id="SSF56954">
    <property type="entry name" value="Outer membrane efflux proteins (OEP)"/>
    <property type="match status" value="1"/>
</dbReference>
<comment type="similarity">
    <text evidence="2 9">Belongs to the outer membrane factor (OMF) (TC 1.B.17) family.</text>
</comment>
<dbReference type="PROSITE" id="PS51934">
    <property type="entry name" value="LRAT"/>
    <property type="match status" value="1"/>
</dbReference>
<evidence type="ECO:0000313" key="12">
    <source>
        <dbReference type="EMBL" id="ORT85299.1"/>
    </source>
</evidence>
<sequence>MDMLNIDRLTIPQAPVRTDPRIEAGAHLVSDRDGYAHHGIYVGNGLVIHYGGFHGAARRCPVECVPLCRFAANKGIRVQPEPDAVYTGMTVVERARSRLGEDRYQLLTNNCEHFCTWCVRGVGRSEQVQRGLRNPWTGIATLFAFATEVLAARAHTTLLRRDGMRPGPAARARMPDRTRMAIFLQTAWLAYYLTRRAMRIFSIAGRQAPRVFKAGVPAIVAAGLSACVNYAGIHGDATMADPRQYPAQQSLPSEQGHWPTVDWADQFGDGQLKVLVGEALRSSPTLDQARARVAAAQAYSEAAQAGTMPRVDASYALTRQQFSGTALVPPPYGGSWQTENRGILGASYELDLWGKKREALKASVSRLQASRADAEAVRLTLTTSIARTYNQLAWLDQLRDIAQQEIVRREQIDRITAGRIATGLDTQVERETARANLATSRATMKALDGQILATRYEIAALLGAGPDRGLRIERPVLGTGDDVRLPDDLPADLVGRRPDIVAARWTVDAIAHDVKEAKAEFYPDINLSAAIGLDAFGFGRFLTAASRTASVGPAIHLPIFDAGALRAQLKGRYADFDSAVATYNQALVTALSDVATQIAGVRSTDAQLVDAQTAQQAASKAAGLALTQYKAGLTNQLTVLNADVNAFSADQRVATLRMTRRDRQIALASALGGGFVDTSFADAGVAARANGPVSGTPAVAAR</sequence>
<evidence type="ECO:0000313" key="14">
    <source>
        <dbReference type="Proteomes" id="UP000494135"/>
    </source>
</evidence>
<evidence type="ECO:0000256" key="2">
    <source>
        <dbReference type="ARBA" id="ARBA00007613"/>
    </source>
</evidence>
<evidence type="ECO:0000313" key="11">
    <source>
        <dbReference type="EMBL" id="CAB3756424.1"/>
    </source>
</evidence>
<dbReference type="EMBL" id="CADIKG010000005">
    <property type="protein sequence ID" value="CAB3756424.1"/>
    <property type="molecule type" value="Genomic_DNA"/>
</dbReference>
<evidence type="ECO:0000313" key="13">
    <source>
        <dbReference type="Proteomes" id="UP000193146"/>
    </source>
</evidence>
<evidence type="ECO:0000256" key="4">
    <source>
        <dbReference type="ARBA" id="ARBA00022692"/>
    </source>
</evidence>
<dbReference type="Pfam" id="PF04970">
    <property type="entry name" value="LRAT"/>
    <property type="match status" value="1"/>
</dbReference>
<dbReference type="NCBIfam" id="TIGR01845">
    <property type="entry name" value="outer_NodT"/>
    <property type="match status" value="1"/>
</dbReference>
<dbReference type="PANTHER" id="PTHR30203">
    <property type="entry name" value="OUTER MEMBRANE CATION EFFLUX PROTEIN"/>
    <property type="match status" value="1"/>
</dbReference>
<protein>
    <submittedName>
        <fullName evidence="12">RND transporter</fullName>
    </submittedName>
</protein>
<keyword evidence="7 9" id="KW-0564">Palmitate</keyword>
<feature type="domain" description="LRAT" evidence="10">
    <location>
        <begin position="27"/>
        <end position="127"/>
    </location>
</feature>
<keyword evidence="13" id="KW-1185">Reference proteome</keyword>
<dbReference type="Gene3D" id="3.90.1720.10">
    <property type="entry name" value="endopeptidase domain like (from Nostoc punctiforme)"/>
    <property type="match status" value="1"/>
</dbReference>
<name>A0A1X1PGF3_9BURK</name>
<evidence type="ECO:0000256" key="3">
    <source>
        <dbReference type="ARBA" id="ARBA00022452"/>
    </source>
</evidence>
<evidence type="ECO:0000256" key="7">
    <source>
        <dbReference type="ARBA" id="ARBA00023139"/>
    </source>
</evidence>
<evidence type="ECO:0000256" key="6">
    <source>
        <dbReference type="ARBA" id="ARBA00023136"/>
    </source>
</evidence>
<evidence type="ECO:0000256" key="1">
    <source>
        <dbReference type="ARBA" id="ARBA00004370"/>
    </source>
</evidence>
<proteinExistence type="inferred from homology"/>
<organism evidence="12 13">
    <name type="scientific">Burkholderia puraquae</name>
    <dbReference type="NCBI Taxonomy" id="1904757"/>
    <lineage>
        <taxon>Bacteria</taxon>
        <taxon>Pseudomonadati</taxon>
        <taxon>Pseudomonadota</taxon>
        <taxon>Betaproteobacteria</taxon>
        <taxon>Burkholderiales</taxon>
        <taxon>Burkholderiaceae</taxon>
        <taxon>Burkholderia</taxon>
        <taxon>Burkholderia cepacia complex</taxon>
    </lineage>
</organism>
<dbReference type="Gene3D" id="1.20.1600.10">
    <property type="entry name" value="Outer membrane efflux proteins (OEP)"/>
    <property type="match status" value="1"/>
</dbReference>
<dbReference type="InterPro" id="IPR007053">
    <property type="entry name" value="LRAT_dom"/>
</dbReference>
<dbReference type="GO" id="GO:0005886">
    <property type="term" value="C:plasma membrane"/>
    <property type="evidence" value="ECO:0007669"/>
    <property type="project" value="UniProtKB-SubCell"/>
</dbReference>
<reference evidence="12 13" key="1">
    <citation type="submission" date="2017-04" db="EMBL/GenBank/DDBJ databases">
        <title>Burkholderia puraquae sp. nov., a novel Burkholderia cepacia complex species from hospital setting samples.</title>
        <authorList>
            <person name="Martina P."/>
            <person name="Leguizamon M."/>
            <person name="Prieto C."/>
            <person name="Sousa S."/>
            <person name="Montanaro P."/>
            <person name="Draghi W."/>
            <person name="Staembler M."/>
            <person name="Bettiol M."/>
            <person name="Figoli C."/>
            <person name="Palau J."/>
            <person name="Alvarez F."/>
            <person name="Benetti S."/>
            <person name="Anchat E."/>
            <person name="Vescina C."/>
            <person name="Ferreras J."/>
            <person name="Lasch P."/>
            <person name="Lagares A."/>
            <person name="Zorreguieta A."/>
            <person name="Yantorno O."/>
            <person name="Bosch A."/>
        </authorList>
    </citation>
    <scope>NUCLEOTIDE SEQUENCE [LARGE SCALE GENOMIC DNA]</scope>
    <source>
        <strain evidence="12 13">CAMPA 1040</strain>
    </source>
</reference>
<dbReference type="Pfam" id="PF02321">
    <property type="entry name" value="OEP"/>
    <property type="match status" value="2"/>
</dbReference>
<dbReference type="InterPro" id="IPR010131">
    <property type="entry name" value="MdtP/NodT-like"/>
</dbReference>
<keyword evidence="8 9" id="KW-0449">Lipoprotein</keyword>
<dbReference type="InterPro" id="IPR003423">
    <property type="entry name" value="OMP_efflux"/>
</dbReference>
<keyword evidence="6 9" id="KW-0472">Membrane</keyword>